<feature type="transmembrane region" description="Helical" evidence="6">
    <location>
        <begin position="210"/>
        <end position="231"/>
    </location>
</feature>
<dbReference type="InterPro" id="IPR051753">
    <property type="entry name" value="RA-inducible_GPCR3"/>
</dbReference>
<dbReference type="Pfam" id="PF00003">
    <property type="entry name" value="7tm_3"/>
    <property type="match status" value="1"/>
</dbReference>
<organism evidence="8 9">
    <name type="scientific">Microcaecilia unicolor</name>
    <dbReference type="NCBI Taxonomy" id="1415580"/>
    <lineage>
        <taxon>Eukaryota</taxon>
        <taxon>Metazoa</taxon>
        <taxon>Chordata</taxon>
        <taxon>Craniata</taxon>
        <taxon>Vertebrata</taxon>
        <taxon>Euteleostomi</taxon>
        <taxon>Amphibia</taxon>
        <taxon>Gymnophiona</taxon>
        <taxon>Siphonopidae</taxon>
        <taxon>Microcaecilia</taxon>
    </lineage>
</organism>
<dbReference type="OrthoDB" id="8701926at2759"/>
<gene>
    <name evidence="9" type="primary">LOC115470131</name>
</gene>
<feature type="transmembrane region" description="Helical" evidence="6">
    <location>
        <begin position="20"/>
        <end position="47"/>
    </location>
</feature>
<keyword evidence="5 6" id="KW-0472">Membrane</keyword>
<dbReference type="GO" id="GO:0030295">
    <property type="term" value="F:protein kinase activator activity"/>
    <property type="evidence" value="ECO:0007669"/>
    <property type="project" value="TreeGrafter"/>
</dbReference>
<sequence>MAGCGANLALDYQFLCDKNAAWGIVLETLAAAGVVATILLLLILFCLIPRTSNFNKRSIIPIQIIFLLGTLGIFGLTFAFIIRMNDQTCPTRFFLFGVLFAICFSCLLVHAFKLISLVRGQQGIGWCLMLMAVFALSMVQIIIAIIWVVIELARNGMPCNFLTNSEENYIQLNENFVYILIYVLFLMALTFLVSMVTFCGCNSNWKIHGVNIFLTMLFSICIWIVWIVMLLRGNRQLGHGHMWDDPVISIALVSNGWVFIIFYLIPEFIYLTRNPAEFPKDCAPTQPHLLRQTGGVENRVFGQDDCQDDDSGRCSPSSQPRFDSLQMKDLEDTKEFTIPRPHPVPWVQYRTHDHTLGR</sequence>
<dbReference type="GO" id="GO:0070062">
    <property type="term" value="C:extracellular exosome"/>
    <property type="evidence" value="ECO:0007669"/>
    <property type="project" value="TreeGrafter"/>
</dbReference>
<evidence type="ECO:0000256" key="3">
    <source>
        <dbReference type="ARBA" id="ARBA00022692"/>
    </source>
</evidence>
<dbReference type="GeneID" id="115470131"/>
<evidence type="ECO:0000256" key="2">
    <source>
        <dbReference type="ARBA" id="ARBA00007242"/>
    </source>
</evidence>
<evidence type="ECO:0000313" key="8">
    <source>
        <dbReference type="Proteomes" id="UP000515156"/>
    </source>
</evidence>
<comment type="similarity">
    <text evidence="2">Belongs to the G-protein coupled receptor 3 family.</text>
</comment>
<evidence type="ECO:0000256" key="1">
    <source>
        <dbReference type="ARBA" id="ARBA00004141"/>
    </source>
</evidence>
<evidence type="ECO:0000256" key="5">
    <source>
        <dbReference type="ARBA" id="ARBA00023136"/>
    </source>
</evidence>
<dbReference type="PANTHER" id="PTHR14511:SF7">
    <property type="entry name" value="RETINOIC ACID-INDUCED PROTEIN 3"/>
    <property type="match status" value="1"/>
</dbReference>
<dbReference type="Proteomes" id="UP000515156">
    <property type="component" value="Chromosome 1"/>
</dbReference>
<dbReference type="KEGG" id="muo:115470131"/>
<dbReference type="PANTHER" id="PTHR14511">
    <property type="entry name" value="G PROTEIN COUPLED RECEPTOR, CLASS C, GROUP 5"/>
    <property type="match status" value="1"/>
</dbReference>
<protein>
    <submittedName>
        <fullName evidence="9">Retinoic acid-induced protein 3-like</fullName>
    </submittedName>
</protein>
<dbReference type="GO" id="GO:0043235">
    <property type="term" value="C:receptor complex"/>
    <property type="evidence" value="ECO:0007669"/>
    <property type="project" value="TreeGrafter"/>
</dbReference>
<reference evidence="9" key="1">
    <citation type="submission" date="2025-08" db="UniProtKB">
        <authorList>
            <consortium name="RefSeq"/>
        </authorList>
    </citation>
    <scope>IDENTIFICATION</scope>
</reference>
<feature type="transmembrane region" description="Helical" evidence="6">
    <location>
        <begin position="124"/>
        <end position="150"/>
    </location>
</feature>
<dbReference type="GO" id="GO:0004930">
    <property type="term" value="F:G protein-coupled receptor activity"/>
    <property type="evidence" value="ECO:0007669"/>
    <property type="project" value="InterPro"/>
</dbReference>
<feature type="transmembrane region" description="Helical" evidence="6">
    <location>
        <begin position="176"/>
        <end position="198"/>
    </location>
</feature>
<dbReference type="AlphaFoldDB" id="A0A6P7Y735"/>
<dbReference type="InterPro" id="IPR017978">
    <property type="entry name" value="GPCR_3_C"/>
</dbReference>
<dbReference type="GO" id="GO:0005886">
    <property type="term" value="C:plasma membrane"/>
    <property type="evidence" value="ECO:0007669"/>
    <property type="project" value="TreeGrafter"/>
</dbReference>
<accession>A0A6P7Y735</accession>
<keyword evidence="3 6" id="KW-0812">Transmembrane</keyword>
<name>A0A6P7Y735_9AMPH</name>
<feature type="transmembrane region" description="Helical" evidence="6">
    <location>
        <begin position="93"/>
        <end position="112"/>
    </location>
</feature>
<keyword evidence="8" id="KW-1185">Reference proteome</keyword>
<feature type="transmembrane region" description="Helical" evidence="6">
    <location>
        <begin position="59"/>
        <end position="81"/>
    </location>
</feature>
<evidence type="ECO:0000313" key="9">
    <source>
        <dbReference type="RefSeq" id="XP_030058930.1"/>
    </source>
</evidence>
<evidence type="ECO:0000256" key="6">
    <source>
        <dbReference type="SAM" id="Phobius"/>
    </source>
</evidence>
<feature type="transmembrane region" description="Helical" evidence="6">
    <location>
        <begin position="246"/>
        <end position="265"/>
    </location>
</feature>
<dbReference type="FunCoup" id="A0A6P7Y735">
    <property type="interactions" value="378"/>
</dbReference>
<comment type="subcellular location">
    <subcellularLocation>
        <location evidence="1">Membrane</location>
        <topology evidence="1">Multi-pass membrane protein</topology>
    </subcellularLocation>
</comment>
<feature type="domain" description="G-protein coupled receptors family 3 profile" evidence="7">
    <location>
        <begin position="18"/>
        <end position="267"/>
    </location>
</feature>
<dbReference type="InParanoid" id="A0A6P7Y735"/>
<evidence type="ECO:0000259" key="7">
    <source>
        <dbReference type="Pfam" id="PF00003"/>
    </source>
</evidence>
<dbReference type="RefSeq" id="XP_030058930.1">
    <property type="nucleotide sequence ID" value="XM_030203070.1"/>
</dbReference>
<proteinExistence type="inferred from homology"/>
<evidence type="ECO:0000256" key="4">
    <source>
        <dbReference type="ARBA" id="ARBA00022989"/>
    </source>
</evidence>
<keyword evidence="4 6" id="KW-1133">Transmembrane helix</keyword>